<evidence type="ECO:0000256" key="4">
    <source>
        <dbReference type="ARBA" id="ARBA00010617"/>
    </source>
</evidence>
<evidence type="ECO:0000256" key="7">
    <source>
        <dbReference type="ARBA" id="ARBA00022723"/>
    </source>
</evidence>
<keyword evidence="17" id="KW-1185">Reference proteome</keyword>
<dbReference type="OrthoDB" id="1055148at2759"/>
<dbReference type="GO" id="GO:0016712">
    <property type="term" value="F:oxidoreductase activity, acting on paired donors, with incorporation or reduction of molecular oxygen, reduced flavin or flavoprotein as one donor, and incorporation of one atom of oxygen"/>
    <property type="evidence" value="ECO:0007669"/>
    <property type="project" value="UniProtKB-EC"/>
</dbReference>
<evidence type="ECO:0000256" key="6">
    <source>
        <dbReference type="ARBA" id="ARBA00022617"/>
    </source>
</evidence>
<evidence type="ECO:0000256" key="5">
    <source>
        <dbReference type="ARBA" id="ARBA00012109"/>
    </source>
</evidence>
<evidence type="ECO:0000256" key="10">
    <source>
        <dbReference type="ARBA" id="ARBA00023002"/>
    </source>
</evidence>
<evidence type="ECO:0000313" key="17">
    <source>
        <dbReference type="Proteomes" id="UP001142489"/>
    </source>
</evidence>
<dbReference type="SUPFAM" id="SSF48264">
    <property type="entry name" value="Cytochrome P450"/>
    <property type="match status" value="2"/>
</dbReference>
<dbReference type="EMBL" id="JAPFRF010000001">
    <property type="protein sequence ID" value="KAJ7345355.1"/>
    <property type="molecule type" value="Genomic_DNA"/>
</dbReference>
<dbReference type="PRINTS" id="PR00463">
    <property type="entry name" value="EP450I"/>
</dbReference>
<dbReference type="EC" id="1.14.14.1" evidence="5"/>
<evidence type="ECO:0000256" key="9">
    <source>
        <dbReference type="ARBA" id="ARBA00022848"/>
    </source>
</evidence>
<reference evidence="16" key="1">
    <citation type="journal article" date="2023" name="DNA Res.">
        <title>Chromosome-level genome assembly of Phrynocephalus forsythii using third-generation DNA sequencing and Hi-C analysis.</title>
        <authorList>
            <person name="Qi Y."/>
            <person name="Zhao W."/>
            <person name="Zhao Y."/>
            <person name="Niu C."/>
            <person name="Cao S."/>
            <person name="Zhang Y."/>
        </authorList>
    </citation>
    <scope>NUCLEOTIDE SEQUENCE</scope>
    <source>
        <tissue evidence="16">Muscle</tissue>
    </source>
</reference>
<dbReference type="GO" id="GO:0006805">
    <property type="term" value="P:xenobiotic metabolic process"/>
    <property type="evidence" value="ECO:0007669"/>
    <property type="project" value="TreeGrafter"/>
</dbReference>
<organism evidence="16 17">
    <name type="scientific">Phrynocephalus forsythii</name>
    <dbReference type="NCBI Taxonomy" id="171643"/>
    <lineage>
        <taxon>Eukaryota</taxon>
        <taxon>Metazoa</taxon>
        <taxon>Chordata</taxon>
        <taxon>Craniata</taxon>
        <taxon>Vertebrata</taxon>
        <taxon>Euteleostomi</taxon>
        <taxon>Lepidosauria</taxon>
        <taxon>Squamata</taxon>
        <taxon>Bifurcata</taxon>
        <taxon>Unidentata</taxon>
        <taxon>Episquamata</taxon>
        <taxon>Toxicofera</taxon>
        <taxon>Iguania</taxon>
        <taxon>Acrodonta</taxon>
        <taxon>Agamidae</taxon>
        <taxon>Agaminae</taxon>
        <taxon>Phrynocephalus</taxon>
    </lineage>
</organism>
<dbReference type="GO" id="GO:0019373">
    <property type="term" value="P:epoxygenase P450 pathway"/>
    <property type="evidence" value="ECO:0007669"/>
    <property type="project" value="TreeGrafter"/>
</dbReference>
<dbReference type="InterPro" id="IPR002401">
    <property type="entry name" value="Cyt_P450_E_grp-I"/>
</dbReference>
<evidence type="ECO:0000313" key="16">
    <source>
        <dbReference type="EMBL" id="KAJ7345355.1"/>
    </source>
</evidence>
<proteinExistence type="inferred from homology"/>
<feature type="transmembrane region" description="Helical" evidence="15">
    <location>
        <begin position="292"/>
        <end position="312"/>
    </location>
</feature>
<keyword evidence="12" id="KW-0503">Monooxygenase</keyword>
<dbReference type="InterPro" id="IPR001128">
    <property type="entry name" value="Cyt_P450"/>
</dbReference>
<dbReference type="FunFam" id="1.10.630.10:FF:000238">
    <property type="entry name" value="Cytochrome P450 2A6"/>
    <property type="match status" value="2"/>
</dbReference>
<comment type="cofactor">
    <cofactor evidence="1 14">
        <name>heme</name>
        <dbReference type="ChEBI" id="CHEBI:30413"/>
    </cofactor>
</comment>
<feature type="binding site" description="axial binding residue" evidence="14">
    <location>
        <position position="708"/>
    </location>
    <ligand>
        <name>heme</name>
        <dbReference type="ChEBI" id="CHEBI:30413"/>
    </ligand>
    <ligandPart>
        <name>Fe</name>
        <dbReference type="ChEBI" id="CHEBI:18248"/>
    </ligandPart>
</feature>
<dbReference type="Proteomes" id="UP001142489">
    <property type="component" value="Unassembled WGS sequence"/>
</dbReference>
<comment type="subcellular location">
    <subcellularLocation>
        <location evidence="3">Endoplasmic reticulum membrane</location>
        <topology evidence="3">Peripheral membrane protein</topology>
    </subcellularLocation>
    <subcellularLocation>
        <location evidence="2">Microsome membrane</location>
        <topology evidence="2">Peripheral membrane protein</topology>
    </subcellularLocation>
</comment>
<evidence type="ECO:0000256" key="12">
    <source>
        <dbReference type="ARBA" id="ARBA00023033"/>
    </source>
</evidence>
<evidence type="ECO:0000256" key="3">
    <source>
        <dbReference type="ARBA" id="ARBA00004406"/>
    </source>
</evidence>
<dbReference type="Pfam" id="PF00067">
    <property type="entry name" value="p450"/>
    <property type="match status" value="3"/>
</dbReference>
<evidence type="ECO:0000256" key="11">
    <source>
        <dbReference type="ARBA" id="ARBA00023004"/>
    </source>
</evidence>
<keyword evidence="13 15" id="KW-0472">Membrane</keyword>
<evidence type="ECO:0000256" key="2">
    <source>
        <dbReference type="ARBA" id="ARBA00004174"/>
    </source>
</evidence>
<dbReference type="InterPro" id="IPR050182">
    <property type="entry name" value="Cytochrome_P450_fam2"/>
</dbReference>
<keyword evidence="8" id="KW-0256">Endoplasmic reticulum</keyword>
<dbReference type="Gene3D" id="1.10.630.10">
    <property type="entry name" value="Cytochrome P450"/>
    <property type="match status" value="2"/>
</dbReference>
<dbReference type="GO" id="GO:0005789">
    <property type="term" value="C:endoplasmic reticulum membrane"/>
    <property type="evidence" value="ECO:0007669"/>
    <property type="project" value="UniProtKB-SubCell"/>
</dbReference>
<dbReference type="PRINTS" id="PR00385">
    <property type="entry name" value="P450"/>
</dbReference>
<dbReference type="GO" id="GO:0008392">
    <property type="term" value="F:arachidonate epoxygenase activity"/>
    <property type="evidence" value="ECO:0007669"/>
    <property type="project" value="TreeGrafter"/>
</dbReference>
<dbReference type="PANTHER" id="PTHR24300:SF356">
    <property type="entry name" value="CYTOCHROME P450 2E1"/>
    <property type="match status" value="1"/>
</dbReference>
<evidence type="ECO:0000256" key="8">
    <source>
        <dbReference type="ARBA" id="ARBA00022824"/>
    </source>
</evidence>
<comment type="similarity">
    <text evidence="4">Belongs to the cytochrome P450 family.</text>
</comment>
<dbReference type="InterPro" id="IPR017972">
    <property type="entry name" value="Cyt_P450_CS"/>
</dbReference>
<comment type="caution">
    <text evidence="16">The sequence shown here is derived from an EMBL/GenBank/DDBJ whole genome shotgun (WGS) entry which is preliminary data.</text>
</comment>
<evidence type="ECO:0000256" key="1">
    <source>
        <dbReference type="ARBA" id="ARBA00001971"/>
    </source>
</evidence>
<dbReference type="PANTHER" id="PTHR24300">
    <property type="entry name" value="CYTOCHROME P450 508A4-RELATED"/>
    <property type="match status" value="1"/>
</dbReference>
<name>A0A9Q0Y6Y7_9SAUR</name>
<keyword evidence="9" id="KW-0492">Microsome</keyword>
<dbReference type="GO" id="GO:0020037">
    <property type="term" value="F:heme binding"/>
    <property type="evidence" value="ECO:0007669"/>
    <property type="project" value="InterPro"/>
</dbReference>
<dbReference type="InterPro" id="IPR036396">
    <property type="entry name" value="Cyt_P450_sf"/>
</dbReference>
<evidence type="ECO:0000256" key="15">
    <source>
        <dbReference type="SAM" id="Phobius"/>
    </source>
</evidence>
<keyword evidence="10" id="KW-0560">Oxidoreductase</keyword>
<protein>
    <recommendedName>
        <fullName evidence="5">unspecific monooxygenase</fullName>
        <ecNumber evidence="5">1.14.14.1</ecNumber>
    </recommendedName>
</protein>
<evidence type="ECO:0000256" key="14">
    <source>
        <dbReference type="PIRSR" id="PIRSR602401-1"/>
    </source>
</evidence>
<gene>
    <name evidence="16" type="ORF">JRQ81_001305</name>
</gene>
<dbReference type="PROSITE" id="PS00086">
    <property type="entry name" value="CYTOCHROME_P450"/>
    <property type="match status" value="1"/>
</dbReference>
<evidence type="ECO:0000256" key="13">
    <source>
        <dbReference type="ARBA" id="ARBA00023136"/>
    </source>
</evidence>
<keyword evidence="15" id="KW-0812">Transmembrane</keyword>
<keyword evidence="11 14" id="KW-0408">Iron</keyword>
<accession>A0A9Q0Y6Y7</accession>
<keyword evidence="15" id="KW-1133">Transmembrane helix</keyword>
<sequence>MEPLGTVTLLLGVCLSCLILFAITKSRTQGKGRLPPGPTPLPLVGNIFQLKTNFLDKTLQQLSEKYGSVFTVHFGGERVVVLHGYDVIKEALIDRADEFAPRGSLPLADDVNIGRGKPFDPTFLLSCAPSNVICAIVFGDHFEYHDETFLALMDRLNENFMVFSSPWGQVYNIFPSLMNLIPGPHHKVATNNQKLGEFVSEATKQHKDTLDPNSPRDFIDCFLIRMEQEKNNGASEFSPENLLISVLDLFVAGTETTSTTLRYGLLALQKHPEVEDPASPGPATTATAMEPLGTVTLLLGVCLSCLILFAIARSRTQGKGRLPPGPTPLPLVGNILQLKTNFLDKTLQQLSEKYGSVFTVHFGGERVVVLHGYDVIKEALIDRADEFAPRGSLPLADNVNKGRGSIIFSNGDRWKQLRRFALTTLRNFGMGKKSIEERIQEEAHCAPSNVICAIVFGDHFEYHDETFLALMDRLNENFMVFSSPWGQVYNIFPSLMNLIPGPHHKVATNNQKLGEFVSEATKQHKDTLDPNSPRDFIDCFLIRMEQEKNNGASEFSPENLLISVLDLFVAGTETTSTTLRYGLLALQKHPEVEAKVHEEIDRVIGRARAPCIADRGQMPYTDAVIHEIQRFISLVPLSLPHAVAKDTPFRQYTIPKGTTIIPVLTSVLHDSKEFPNPTEFDPQHFLNKDGTFRKSDYFMPFSAGKRICAGEGLARMELFLFLTSILQHFKLKPLQDPKDIDLSPLMSSTGSFPRPYRLCVIPR</sequence>
<dbReference type="GO" id="GO:0005506">
    <property type="term" value="F:iron ion binding"/>
    <property type="evidence" value="ECO:0007669"/>
    <property type="project" value="InterPro"/>
</dbReference>
<dbReference type="AlphaFoldDB" id="A0A9Q0Y6Y7"/>
<keyword evidence="6 14" id="KW-0349">Heme</keyword>
<keyword evidence="7 14" id="KW-0479">Metal-binding</keyword>